<feature type="chain" id="PRO_5045514113" evidence="1">
    <location>
        <begin position="22"/>
        <end position="246"/>
    </location>
</feature>
<feature type="non-terminal residue" evidence="2">
    <location>
        <position position="246"/>
    </location>
</feature>
<reference evidence="2 3" key="1">
    <citation type="journal article" date="2023" name="Commun. Biol.">
        <title>Genome analysis of Parmales, the sister group of diatoms, reveals the evolutionary specialization of diatoms from phago-mixotrophs to photoautotrophs.</title>
        <authorList>
            <person name="Ban H."/>
            <person name="Sato S."/>
            <person name="Yoshikawa S."/>
            <person name="Yamada K."/>
            <person name="Nakamura Y."/>
            <person name="Ichinomiya M."/>
            <person name="Sato N."/>
            <person name="Blanc-Mathieu R."/>
            <person name="Endo H."/>
            <person name="Kuwata A."/>
            <person name="Ogata H."/>
        </authorList>
    </citation>
    <scope>NUCLEOTIDE SEQUENCE [LARGE SCALE GENOMIC DNA]</scope>
</reference>
<dbReference type="EMBL" id="BRYB01006503">
    <property type="protein sequence ID" value="GMI50413.1"/>
    <property type="molecule type" value="Genomic_DNA"/>
</dbReference>
<sequence length="246" mass="28279">MMSAPFLVTLIFLVLPPLLTCVNVTPFPPDGKPTVALLLMVRDESHNLRTNLPLWNAPDSAAPFFDAFVIAVDDRTIDDTREAIGEITAGTPTHMFDYTFEGFGPARTLVFEETWKKFPHITHLLVGDPDWKPNLSLINKSDLDEEHHTYQFKIWDRNGVTTRNCNWLMRNREGLHYDYYVHEFLRFPDGGPFVEDQKNLAWEVAEAESDSSWHQTVGHGDKKGASRTFKRFLFDISLLLQEQEDP</sequence>
<evidence type="ECO:0000256" key="1">
    <source>
        <dbReference type="SAM" id="SignalP"/>
    </source>
</evidence>
<evidence type="ECO:0000313" key="2">
    <source>
        <dbReference type="EMBL" id="GMI50413.1"/>
    </source>
</evidence>
<protein>
    <submittedName>
        <fullName evidence="2">Uncharacterized protein</fullName>
    </submittedName>
</protein>
<organism evidence="2 3">
    <name type="scientific">Tetraparma gracilis</name>
    <dbReference type="NCBI Taxonomy" id="2962635"/>
    <lineage>
        <taxon>Eukaryota</taxon>
        <taxon>Sar</taxon>
        <taxon>Stramenopiles</taxon>
        <taxon>Ochrophyta</taxon>
        <taxon>Bolidophyceae</taxon>
        <taxon>Parmales</taxon>
        <taxon>Triparmaceae</taxon>
        <taxon>Tetraparma</taxon>
    </lineage>
</organism>
<proteinExistence type="predicted"/>
<keyword evidence="3" id="KW-1185">Reference proteome</keyword>
<feature type="signal peptide" evidence="1">
    <location>
        <begin position="1"/>
        <end position="21"/>
    </location>
</feature>
<gene>
    <name evidence="2" type="ORF">TeGR_g12814</name>
</gene>
<comment type="caution">
    <text evidence="2">The sequence shown here is derived from an EMBL/GenBank/DDBJ whole genome shotgun (WGS) entry which is preliminary data.</text>
</comment>
<accession>A0ABQ6N9N6</accession>
<name>A0ABQ6N9N6_9STRA</name>
<keyword evidence="1" id="KW-0732">Signal</keyword>
<evidence type="ECO:0000313" key="3">
    <source>
        <dbReference type="Proteomes" id="UP001165060"/>
    </source>
</evidence>
<dbReference type="Proteomes" id="UP001165060">
    <property type="component" value="Unassembled WGS sequence"/>
</dbReference>